<evidence type="ECO:0000256" key="1">
    <source>
        <dbReference type="SAM" id="MobiDB-lite"/>
    </source>
</evidence>
<dbReference type="InterPro" id="IPR007814">
    <property type="entry name" value="PaaA_PaaC"/>
</dbReference>
<feature type="compositionally biased region" description="Basic and acidic residues" evidence="1">
    <location>
        <begin position="143"/>
        <end position="157"/>
    </location>
</feature>
<dbReference type="RefSeq" id="WP_262846562.1">
    <property type="nucleotide sequence ID" value="NZ_JANZYP010000048.1"/>
</dbReference>
<protein>
    <submittedName>
        <fullName evidence="2">Phenylacetic acid catabolic protein</fullName>
    </submittedName>
</protein>
<dbReference type="SUPFAM" id="SSF47240">
    <property type="entry name" value="Ferritin-like"/>
    <property type="match status" value="1"/>
</dbReference>
<dbReference type="Proteomes" id="UP001595891">
    <property type="component" value="Unassembled WGS sequence"/>
</dbReference>
<comment type="caution">
    <text evidence="2">The sequence shown here is derived from an EMBL/GenBank/DDBJ whole genome shotgun (WGS) entry which is preliminary data.</text>
</comment>
<proteinExistence type="predicted"/>
<dbReference type="Gene3D" id="1.20.1260.10">
    <property type="match status" value="1"/>
</dbReference>
<evidence type="ECO:0000313" key="3">
    <source>
        <dbReference type="Proteomes" id="UP001595891"/>
    </source>
</evidence>
<feature type="compositionally biased region" description="Low complexity" evidence="1">
    <location>
        <begin position="132"/>
        <end position="142"/>
    </location>
</feature>
<sequence>MPHVPTDPDVYEVFAQNGLGKTLGHVGSIVSPCPDAAWHLAKETYGRRDDLATLWVVRRADMTVSGGDDGDLLAAKTRMPHRQPGFPTARRRDRSAAASSPAAVILPTAAVPPAAVAPPATAPPATAALPATAASPATVAPPRFRDSAPPERRDDARGAGGSELSDLWLLLADDLFVLGNRLGERIVDYIDLEESLAVGSIGQEALAHAGTILVLSGFDQPAADAWFFDRPQGRWRVSRAIERLTDWPSTVACGLVIAAAVTVLAERTVAVEPGEGWLPAITAVRDEQLVHLDHWRRWARALAAFPETRAEFARAYAEVTERAGDMFGARPQGGSALAVTLHERFAALVGENGGPGSRMPDRPLARTAGVGGSALAYCLSRGRMVRDDYAPGVFQ</sequence>
<name>A0ABV9ERC1_9ACTN</name>
<evidence type="ECO:0000313" key="2">
    <source>
        <dbReference type="EMBL" id="MFC4592017.1"/>
    </source>
</evidence>
<dbReference type="Pfam" id="PF06243">
    <property type="entry name" value="PaaB"/>
    <property type="match status" value="1"/>
</dbReference>
<accession>A0ABV9ERC1</accession>
<dbReference type="InterPro" id="IPR009078">
    <property type="entry name" value="Ferritin-like_SF"/>
</dbReference>
<dbReference type="InterPro" id="IPR038693">
    <property type="entry name" value="PaaB_sf"/>
</dbReference>
<dbReference type="Pfam" id="PF05138">
    <property type="entry name" value="PaaA_PaaC"/>
    <property type="match status" value="1"/>
</dbReference>
<keyword evidence="3" id="KW-1185">Reference proteome</keyword>
<reference evidence="3" key="1">
    <citation type="journal article" date="2019" name="Int. J. Syst. Evol. Microbiol.">
        <title>The Global Catalogue of Microorganisms (GCM) 10K type strain sequencing project: providing services to taxonomists for standard genome sequencing and annotation.</title>
        <authorList>
            <consortium name="The Broad Institute Genomics Platform"/>
            <consortium name="The Broad Institute Genome Sequencing Center for Infectious Disease"/>
            <person name="Wu L."/>
            <person name="Ma J."/>
        </authorList>
    </citation>
    <scope>NUCLEOTIDE SEQUENCE [LARGE SCALE GENOMIC DNA]</scope>
    <source>
        <strain evidence="3">CCUG 49560</strain>
    </source>
</reference>
<dbReference type="EMBL" id="JBHSFN010000040">
    <property type="protein sequence ID" value="MFC4592017.1"/>
    <property type="molecule type" value="Genomic_DNA"/>
</dbReference>
<dbReference type="InterPro" id="IPR012347">
    <property type="entry name" value="Ferritin-like"/>
</dbReference>
<feature type="region of interest" description="Disordered" evidence="1">
    <location>
        <begin position="132"/>
        <end position="160"/>
    </location>
</feature>
<dbReference type="InterPro" id="IPR009359">
    <property type="entry name" value="PaaB"/>
</dbReference>
<organism evidence="2 3">
    <name type="scientific">Sphaerisporangium corydalis</name>
    <dbReference type="NCBI Taxonomy" id="1441875"/>
    <lineage>
        <taxon>Bacteria</taxon>
        <taxon>Bacillati</taxon>
        <taxon>Actinomycetota</taxon>
        <taxon>Actinomycetes</taxon>
        <taxon>Streptosporangiales</taxon>
        <taxon>Streptosporangiaceae</taxon>
        <taxon>Sphaerisporangium</taxon>
    </lineage>
</organism>
<gene>
    <name evidence="2" type="ORF">ACFO8L_38430</name>
</gene>
<dbReference type="Gene3D" id="3.10.20.520">
    <property type="entry name" value="Phenylacetic acid degradation B"/>
    <property type="match status" value="1"/>
</dbReference>